<dbReference type="InterPro" id="IPR015421">
    <property type="entry name" value="PyrdxlP-dep_Trfase_major"/>
</dbReference>
<dbReference type="GO" id="GO:0005829">
    <property type="term" value="C:cytosol"/>
    <property type="evidence" value="ECO:0007669"/>
    <property type="project" value="TreeGrafter"/>
</dbReference>
<comment type="similarity">
    <text evidence="1 3">Belongs to the class-III pyridoxal-phosphate-dependent aminotransferase family.</text>
</comment>
<evidence type="ECO:0000256" key="1">
    <source>
        <dbReference type="ARBA" id="ARBA00008954"/>
    </source>
</evidence>
<dbReference type="RefSeq" id="WP_425488302.1">
    <property type="nucleotide sequence ID" value="NZ_BAAAOV010000013.1"/>
</dbReference>
<protein>
    <submittedName>
        <fullName evidence="4">Taurine--2-oxoglutarate transaminase</fullName>
        <ecNumber evidence="4">2.6.1.55</ecNumber>
    </submittedName>
</protein>
<comment type="caution">
    <text evidence="4">The sequence shown here is derived from an EMBL/GenBank/DDBJ whole genome shotgun (WGS) entry which is preliminary data.</text>
</comment>
<dbReference type="EMBL" id="JACGWX010000002">
    <property type="protein sequence ID" value="MBA8847370.1"/>
    <property type="molecule type" value="Genomic_DNA"/>
</dbReference>
<proteinExistence type="inferred from homology"/>
<dbReference type="Pfam" id="PF00202">
    <property type="entry name" value="Aminotran_3"/>
    <property type="match status" value="1"/>
</dbReference>
<keyword evidence="5" id="KW-1185">Reference proteome</keyword>
<evidence type="ECO:0000313" key="5">
    <source>
        <dbReference type="Proteomes" id="UP000585905"/>
    </source>
</evidence>
<sequence>MTDTMNRSHTTQPDLDPADGARALELDRQYVFHSWSAQGALAPFVIAGAAGCDVWTYDGERYLDFSSQLVNTNIGHSHPKVVAAIQHQAAELATVAPAHANLVRGEAARRIVEKAGPGFAKVFFTNGGADAIENAIRMARLTTRKHKVLSTFRSYHGNTGAAIAATGDWRRMPNEYAWGHLRVFGPFLYRSEFHATTEQEECQRALQHLERTIQAEGPDTIAAIVLESVPGTAGIFSPPAGYLAGVRAICDRYGIVWIADEVMAGFGRTGEWFAWQGEAVNPEGVVPDLIAFAKGVNSGYVPVGGVVISPDIAAAFDERVFPGGLTYSGHPLAMASIVASIDAMTDEGIVENAKMIGEKHLGPGLRALAEKHEMIGEVRGLGVFWALDLVTDRATREPVPAAVIGKLKAELMKRHVLPFAADNRIHVVPPCIVTPEEVERALVAYDEAFAAVAAG</sequence>
<dbReference type="GO" id="GO:0050322">
    <property type="term" value="F:taurine-2-oxoglutarate transaminase activity"/>
    <property type="evidence" value="ECO:0007669"/>
    <property type="project" value="UniProtKB-EC"/>
</dbReference>
<dbReference type="PANTHER" id="PTHR43094">
    <property type="entry name" value="AMINOTRANSFERASE"/>
    <property type="match status" value="1"/>
</dbReference>
<evidence type="ECO:0000256" key="2">
    <source>
        <dbReference type="ARBA" id="ARBA00022898"/>
    </source>
</evidence>
<dbReference type="Gene3D" id="3.90.1150.10">
    <property type="entry name" value="Aspartate Aminotransferase, domain 1"/>
    <property type="match status" value="1"/>
</dbReference>
<dbReference type="InterPro" id="IPR005814">
    <property type="entry name" value="Aminotrans_3"/>
</dbReference>
<accession>A0A839E6F0</accession>
<reference evidence="4 5" key="1">
    <citation type="submission" date="2020-07" db="EMBL/GenBank/DDBJ databases">
        <title>Sequencing the genomes of 1000 actinobacteria strains.</title>
        <authorList>
            <person name="Klenk H.-P."/>
        </authorList>
    </citation>
    <scope>NUCLEOTIDE SEQUENCE [LARGE SCALE GENOMIC DNA]</scope>
    <source>
        <strain evidence="4 5">DSM 19663</strain>
    </source>
</reference>
<keyword evidence="4" id="KW-0808">Transferase</keyword>
<dbReference type="SUPFAM" id="SSF53383">
    <property type="entry name" value="PLP-dependent transferases"/>
    <property type="match status" value="1"/>
</dbReference>
<dbReference type="PIRSF" id="PIRSF000521">
    <property type="entry name" value="Transaminase_4ab_Lys_Orn"/>
    <property type="match status" value="1"/>
</dbReference>
<dbReference type="Gene3D" id="3.40.640.10">
    <property type="entry name" value="Type I PLP-dependent aspartate aminotransferase-like (Major domain)"/>
    <property type="match status" value="1"/>
</dbReference>
<dbReference type="EC" id="2.6.1.55" evidence="4"/>
<dbReference type="GO" id="GO:0030170">
    <property type="term" value="F:pyridoxal phosphate binding"/>
    <property type="evidence" value="ECO:0007669"/>
    <property type="project" value="InterPro"/>
</dbReference>
<dbReference type="InterPro" id="IPR015422">
    <property type="entry name" value="PyrdxlP-dep_Trfase_small"/>
</dbReference>
<dbReference type="InterPro" id="IPR015424">
    <property type="entry name" value="PyrdxlP-dep_Trfase"/>
</dbReference>
<dbReference type="AlphaFoldDB" id="A0A839E6F0"/>
<keyword evidence="4" id="KW-0032">Aminotransferase</keyword>
<dbReference type="PANTHER" id="PTHR43094:SF1">
    <property type="entry name" value="AMINOTRANSFERASE CLASS-III"/>
    <property type="match status" value="1"/>
</dbReference>
<dbReference type="NCBIfam" id="NF004718">
    <property type="entry name" value="PRK06062.1"/>
    <property type="match status" value="1"/>
</dbReference>
<keyword evidence="2 3" id="KW-0663">Pyridoxal phosphate</keyword>
<evidence type="ECO:0000256" key="3">
    <source>
        <dbReference type="RuleBase" id="RU003560"/>
    </source>
</evidence>
<dbReference type="Proteomes" id="UP000585905">
    <property type="component" value="Unassembled WGS sequence"/>
</dbReference>
<evidence type="ECO:0000313" key="4">
    <source>
        <dbReference type="EMBL" id="MBA8847370.1"/>
    </source>
</evidence>
<dbReference type="CDD" id="cd00610">
    <property type="entry name" value="OAT_like"/>
    <property type="match status" value="1"/>
</dbReference>
<organism evidence="4 5">
    <name type="scientific">Microcella alkalica</name>
    <dbReference type="NCBI Taxonomy" id="355930"/>
    <lineage>
        <taxon>Bacteria</taxon>
        <taxon>Bacillati</taxon>
        <taxon>Actinomycetota</taxon>
        <taxon>Actinomycetes</taxon>
        <taxon>Micrococcales</taxon>
        <taxon>Microbacteriaceae</taxon>
        <taxon>Microcella</taxon>
    </lineage>
</organism>
<gene>
    <name evidence="4" type="ORF">FHX53_000955</name>
</gene>
<name>A0A839E6F0_9MICO</name>